<reference evidence="4" key="1">
    <citation type="submission" date="2025-08" db="UniProtKB">
        <authorList>
            <consortium name="RefSeq"/>
        </authorList>
    </citation>
    <scope>IDENTIFICATION</scope>
    <source>
        <tissue evidence="4">Muscle</tissue>
    </source>
</reference>
<evidence type="ECO:0000259" key="2">
    <source>
        <dbReference type="Pfam" id="PF09335"/>
    </source>
</evidence>
<evidence type="ECO:0000256" key="1">
    <source>
        <dbReference type="SAM" id="Phobius"/>
    </source>
</evidence>
<evidence type="ECO:0000313" key="4">
    <source>
        <dbReference type="RefSeq" id="XP_013790194.1"/>
    </source>
</evidence>
<dbReference type="GeneID" id="106474054"/>
<keyword evidence="1" id="KW-0812">Transmembrane</keyword>
<keyword evidence="1" id="KW-0472">Membrane</keyword>
<feature type="transmembrane region" description="Helical" evidence="1">
    <location>
        <begin position="256"/>
        <end position="275"/>
    </location>
</feature>
<dbReference type="Pfam" id="PF09335">
    <property type="entry name" value="VTT_dom"/>
    <property type="match status" value="1"/>
</dbReference>
<keyword evidence="1" id="KW-1133">Transmembrane helix</keyword>
<protein>
    <submittedName>
        <fullName evidence="4">Transmembrane protein 64-like</fullName>
    </submittedName>
</protein>
<dbReference type="PANTHER" id="PTHR46593">
    <property type="entry name" value="TRANSMEMBRANE PROTEIN 64"/>
    <property type="match status" value="1"/>
</dbReference>
<name>A0ABM1BWU3_LIMPO</name>
<feature type="transmembrane region" description="Helical" evidence="1">
    <location>
        <begin position="62"/>
        <end position="81"/>
    </location>
</feature>
<accession>A0ABM1BWU3</accession>
<keyword evidence="3" id="KW-1185">Reference proteome</keyword>
<feature type="transmembrane region" description="Helical" evidence="1">
    <location>
        <begin position="135"/>
        <end position="157"/>
    </location>
</feature>
<dbReference type="InterPro" id="IPR032816">
    <property type="entry name" value="VTT_dom"/>
</dbReference>
<gene>
    <name evidence="4" type="primary">LOC106474054</name>
</gene>
<dbReference type="PANTHER" id="PTHR46593:SF1">
    <property type="entry name" value="TRANSMEMBRANE PROTEIN 64"/>
    <property type="match status" value="1"/>
</dbReference>
<organism evidence="3 4">
    <name type="scientific">Limulus polyphemus</name>
    <name type="common">Atlantic horseshoe crab</name>
    <dbReference type="NCBI Taxonomy" id="6850"/>
    <lineage>
        <taxon>Eukaryota</taxon>
        <taxon>Metazoa</taxon>
        <taxon>Ecdysozoa</taxon>
        <taxon>Arthropoda</taxon>
        <taxon>Chelicerata</taxon>
        <taxon>Merostomata</taxon>
        <taxon>Xiphosura</taxon>
        <taxon>Limulidae</taxon>
        <taxon>Limulus</taxon>
    </lineage>
</organism>
<dbReference type="RefSeq" id="XP_013790194.1">
    <property type="nucleotide sequence ID" value="XM_013934740.2"/>
</dbReference>
<proteinExistence type="predicted"/>
<feature type="transmembrane region" description="Helical" evidence="1">
    <location>
        <begin position="215"/>
        <end position="236"/>
    </location>
</feature>
<feature type="domain" description="VTT" evidence="2">
    <location>
        <begin position="124"/>
        <end position="238"/>
    </location>
</feature>
<sequence>MDYDSVNIFPVIHTEHAKQITSGIVQMQLYKTTSLSDEEKGEFSSTNFSSSGLLSGERSWNYALYLCLCVNLILGIFLLLLYIGKDIIQSCLIWLDSQEEWIVCVVFFILYTVVSFPFVWGYIILNIACGYHFGFLPGLTVNIVAAAFGMSVAHFIMKKNMVNFIASRLVAMETMWPIMAVLENTQAVKVVAVSRLSPLPFGLVNAAFAVTSIHWLVYVLASSLGLLPAQIISVYLGTTVRSMKEVLADESTAFTGYGMILVQILVSVGLMICIVRKARRELKRTVEKEFQTKTKKASETSAYIEL</sequence>
<dbReference type="InterPro" id="IPR053069">
    <property type="entry name" value="TVP38/TMEM64"/>
</dbReference>
<evidence type="ECO:0000313" key="3">
    <source>
        <dbReference type="Proteomes" id="UP000694941"/>
    </source>
</evidence>
<dbReference type="Proteomes" id="UP000694941">
    <property type="component" value="Unplaced"/>
</dbReference>
<feature type="transmembrane region" description="Helical" evidence="1">
    <location>
        <begin position="101"/>
        <end position="123"/>
    </location>
</feature>